<keyword evidence="1" id="KW-0472">Membrane</keyword>
<evidence type="ECO:0000256" key="1">
    <source>
        <dbReference type="SAM" id="Phobius"/>
    </source>
</evidence>
<dbReference type="EMBL" id="ASPP01016761">
    <property type="protein sequence ID" value="ETO17373.1"/>
    <property type="molecule type" value="Genomic_DNA"/>
</dbReference>
<dbReference type="Proteomes" id="UP000023152">
    <property type="component" value="Unassembled WGS sequence"/>
</dbReference>
<sequence>MLVSLDSRQILHGVLFVSNKDTICSIKFYYAFFSQYAKKRAFFFKQKTSYLFRFHWFFFVLPNFLMLTKLLLLACAASTGVKGKLYEALAEDLAEIKEYDQGKHRVCLYHEWEIPVERIETKEAFESLVPQEGGGQGTENNLLLALYEDSCESDAHNPVFIGAQYETGPGNLHLVAMNKNIFPTIEAEWDLPHNCTTLFYPKTYFSKTLHRSSV</sequence>
<accession>X6MTV3</accession>
<feature type="transmembrane region" description="Helical" evidence="1">
    <location>
        <begin position="54"/>
        <end position="76"/>
    </location>
</feature>
<gene>
    <name evidence="2" type="ORF">RFI_19949</name>
</gene>
<name>X6MTV3_RETFI</name>
<keyword evidence="1" id="KW-1133">Transmembrane helix</keyword>
<reference evidence="2 3" key="1">
    <citation type="journal article" date="2013" name="Curr. Biol.">
        <title>The Genome of the Foraminiferan Reticulomyxa filosa.</title>
        <authorList>
            <person name="Glockner G."/>
            <person name="Hulsmann N."/>
            <person name="Schleicher M."/>
            <person name="Noegel A.A."/>
            <person name="Eichinger L."/>
            <person name="Gallinger C."/>
            <person name="Pawlowski J."/>
            <person name="Sierra R."/>
            <person name="Euteneuer U."/>
            <person name="Pillet L."/>
            <person name="Moustafa A."/>
            <person name="Platzer M."/>
            <person name="Groth M."/>
            <person name="Szafranski K."/>
            <person name="Schliwa M."/>
        </authorList>
    </citation>
    <scope>NUCLEOTIDE SEQUENCE [LARGE SCALE GENOMIC DNA]</scope>
</reference>
<proteinExistence type="predicted"/>
<keyword evidence="1" id="KW-0812">Transmembrane</keyword>
<comment type="caution">
    <text evidence="2">The sequence shown here is derived from an EMBL/GenBank/DDBJ whole genome shotgun (WGS) entry which is preliminary data.</text>
</comment>
<keyword evidence="3" id="KW-1185">Reference proteome</keyword>
<evidence type="ECO:0000313" key="3">
    <source>
        <dbReference type="Proteomes" id="UP000023152"/>
    </source>
</evidence>
<dbReference type="AlphaFoldDB" id="X6MTV3"/>
<evidence type="ECO:0000313" key="2">
    <source>
        <dbReference type="EMBL" id="ETO17373.1"/>
    </source>
</evidence>
<protein>
    <submittedName>
        <fullName evidence="2">Uncharacterized protein</fullName>
    </submittedName>
</protein>
<organism evidence="2 3">
    <name type="scientific">Reticulomyxa filosa</name>
    <dbReference type="NCBI Taxonomy" id="46433"/>
    <lineage>
        <taxon>Eukaryota</taxon>
        <taxon>Sar</taxon>
        <taxon>Rhizaria</taxon>
        <taxon>Retaria</taxon>
        <taxon>Foraminifera</taxon>
        <taxon>Monothalamids</taxon>
        <taxon>Reticulomyxidae</taxon>
        <taxon>Reticulomyxa</taxon>
    </lineage>
</organism>